<keyword evidence="4" id="KW-0408">Iron</keyword>
<reference evidence="8 9" key="1">
    <citation type="submission" date="2011-05" db="EMBL/GenBank/DDBJ databases">
        <title>Whole genome shotgun sequence of Gordonia alkanivorans NBRC 16433.</title>
        <authorList>
            <person name="Hosoyama A."/>
            <person name="Nakamura S."/>
            <person name="Takarada H."/>
            <person name="Tsuchikane K."/>
            <person name="Yamazaki S."/>
            <person name="Fujita N."/>
        </authorList>
    </citation>
    <scope>NUCLEOTIDE SEQUENCE [LARGE SCALE GENOMIC DNA]</scope>
    <source>
        <strain evidence="8 9">NBRC 16433</strain>
    </source>
</reference>
<evidence type="ECO:0000256" key="5">
    <source>
        <dbReference type="ARBA" id="ARBA00023014"/>
    </source>
</evidence>
<evidence type="ECO:0000256" key="1">
    <source>
        <dbReference type="ARBA" id="ARBA00010914"/>
    </source>
</evidence>
<dbReference type="PRINTS" id="PR00355">
    <property type="entry name" value="ADRENODOXIN"/>
</dbReference>
<feature type="domain" description="2Fe-2S ferredoxin-type" evidence="7">
    <location>
        <begin position="4"/>
        <end position="108"/>
    </location>
</feature>
<comment type="similarity">
    <text evidence="1">Belongs to the adrenodoxin/putidaredoxin family.</text>
</comment>
<dbReference type="GO" id="GO:0140647">
    <property type="term" value="P:P450-containing electron transport chain"/>
    <property type="evidence" value="ECO:0007669"/>
    <property type="project" value="InterPro"/>
</dbReference>
<comment type="cofactor">
    <cofactor evidence="6">
        <name>[2Fe-2S] cluster</name>
        <dbReference type="ChEBI" id="CHEBI:190135"/>
    </cofactor>
</comment>
<dbReference type="Pfam" id="PF00111">
    <property type="entry name" value="Fer2"/>
    <property type="match status" value="1"/>
</dbReference>
<evidence type="ECO:0000256" key="6">
    <source>
        <dbReference type="ARBA" id="ARBA00034078"/>
    </source>
</evidence>
<evidence type="ECO:0000313" key="8">
    <source>
        <dbReference type="EMBL" id="GAA11625.1"/>
    </source>
</evidence>
<keyword evidence="2" id="KW-0001">2Fe-2S</keyword>
<dbReference type="GO" id="GO:0046872">
    <property type="term" value="F:metal ion binding"/>
    <property type="evidence" value="ECO:0007669"/>
    <property type="project" value="UniProtKB-KW"/>
</dbReference>
<dbReference type="AlphaFoldDB" id="F9VSN6"/>
<sequence>MALPTITFISPDGTKHQLEAKAGASAMETAVKFGVPGIIGECGGGLSCATCHVFVEPGDIDRTGTAEDFEEEMLEDALTPATECSRLSCQIRMTDELDGLVLTIAPEQ</sequence>
<dbReference type="Gene3D" id="3.10.20.30">
    <property type="match status" value="1"/>
</dbReference>
<evidence type="ECO:0000256" key="4">
    <source>
        <dbReference type="ARBA" id="ARBA00023004"/>
    </source>
</evidence>
<dbReference type="STRING" id="1027371.GOALK_035_00100"/>
<dbReference type="GO" id="GO:0005829">
    <property type="term" value="C:cytosol"/>
    <property type="evidence" value="ECO:0007669"/>
    <property type="project" value="TreeGrafter"/>
</dbReference>
<dbReference type="GO" id="GO:0051537">
    <property type="term" value="F:2 iron, 2 sulfur cluster binding"/>
    <property type="evidence" value="ECO:0007669"/>
    <property type="project" value="UniProtKB-KW"/>
</dbReference>
<dbReference type="CDD" id="cd00207">
    <property type="entry name" value="fer2"/>
    <property type="match status" value="1"/>
</dbReference>
<dbReference type="EMBL" id="BACI01000035">
    <property type="protein sequence ID" value="GAA11625.1"/>
    <property type="molecule type" value="Genomic_DNA"/>
</dbReference>
<name>F9VSN6_9ACTN</name>
<organism evidence="8 9">
    <name type="scientific">Gordonia alkanivorans NBRC 16433</name>
    <dbReference type="NCBI Taxonomy" id="1027371"/>
    <lineage>
        <taxon>Bacteria</taxon>
        <taxon>Bacillati</taxon>
        <taxon>Actinomycetota</taxon>
        <taxon>Actinomycetes</taxon>
        <taxon>Mycobacteriales</taxon>
        <taxon>Gordoniaceae</taxon>
        <taxon>Gordonia</taxon>
    </lineage>
</organism>
<evidence type="ECO:0000259" key="7">
    <source>
        <dbReference type="PROSITE" id="PS51085"/>
    </source>
</evidence>
<gene>
    <name evidence="8" type="primary">thcC</name>
    <name evidence="8" type="ORF">GOALK_035_00100</name>
</gene>
<comment type="caution">
    <text evidence="8">The sequence shown here is derived from an EMBL/GenBank/DDBJ whole genome shotgun (WGS) entry which is preliminary data.</text>
</comment>
<evidence type="ECO:0000256" key="2">
    <source>
        <dbReference type="ARBA" id="ARBA00022714"/>
    </source>
</evidence>
<dbReference type="InterPro" id="IPR001055">
    <property type="entry name" value="Adrenodoxin-like"/>
</dbReference>
<dbReference type="PROSITE" id="PS51085">
    <property type="entry name" value="2FE2S_FER_2"/>
    <property type="match status" value="1"/>
</dbReference>
<dbReference type="PANTHER" id="PTHR23426">
    <property type="entry name" value="FERREDOXIN/ADRENODOXIN"/>
    <property type="match status" value="1"/>
</dbReference>
<accession>F9VSN6</accession>
<dbReference type="GO" id="GO:0009055">
    <property type="term" value="F:electron transfer activity"/>
    <property type="evidence" value="ECO:0007669"/>
    <property type="project" value="TreeGrafter"/>
</dbReference>
<dbReference type="PANTHER" id="PTHR23426:SF65">
    <property type="entry name" value="FERREDOXIN-2, MITOCHONDRIAL"/>
    <property type="match status" value="1"/>
</dbReference>
<proteinExistence type="inferred from homology"/>
<dbReference type="SUPFAM" id="SSF54292">
    <property type="entry name" value="2Fe-2S ferredoxin-like"/>
    <property type="match status" value="1"/>
</dbReference>
<keyword evidence="5" id="KW-0411">Iron-sulfur</keyword>
<dbReference type="InterPro" id="IPR001041">
    <property type="entry name" value="2Fe-2S_ferredoxin-type"/>
</dbReference>
<evidence type="ECO:0000256" key="3">
    <source>
        <dbReference type="ARBA" id="ARBA00022723"/>
    </source>
</evidence>
<dbReference type="Proteomes" id="UP000003558">
    <property type="component" value="Unassembled WGS sequence"/>
</dbReference>
<dbReference type="eggNOG" id="COG0633">
    <property type="taxonomic scope" value="Bacteria"/>
</dbReference>
<keyword evidence="3" id="KW-0479">Metal-binding</keyword>
<dbReference type="InterPro" id="IPR036010">
    <property type="entry name" value="2Fe-2S_ferredoxin-like_sf"/>
</dbReference>
<dbReference type="InterPro" id="IPR012675">
    <property type="entry name" value="Beta-grasp_dom_sf"/>
</dbReference>
<protein>
    <submittedName>
        <fullName evidence="8">Rhodocoxin</fullName>
    </submittedName>
</protein>
<evidence type="ECO:0000313" key="9">
    <source>
        <dbReference type="Proteomes" id="UP000003558"/>
    </source>
</evidence>